<evidence type="ECO:0000256" key="2">
    <source>
        <dbReference type="ARBA" id="ARBA00022692"/>
    </source>
</evidence>
<protein>
    <submittedName>
        <fullName evidence="6">Cobalt import ABC superfamily ATP binding cassette transporter, permease protein</fullName>
    </submittedName>
</protein>
<evidence type="ECO:0000256" key="4">
    <source>
        <dbReference type="ARBA" id="ARBA00023136"/>
    </source>
</evidence>
<feature type="transmembrane region" description="Helical" evidence="5">
    <location>
        <begin position="173"/>
        <end position="193"/>
    </location>
</feature>
<dbReference type="InterPro" id="IPR003339">
    <property type="entry name" value="ABC/ECF_trnsptr_transmembrane"/>
</dbReference>
<organism evidence="6 7">
    <name type="scientific">Streptococcus sanguinis SK72</name>
    <dbReference type="NCBI Taxonomy" id="888809"/>
    <lineage>
        <taxon>Bacteria</taxon>
        <taxon>Bacillati</taxon>
        <taxon>Bacillota</taxon>
        <taxon>Bacilli</taxon>
        <taxon>Lactobacillales</taxon>
        <taxon>Streptococcaceae</taxon>
        <taxon>Streptococcus</taxon>
    </lineage>
</organism>
<dbReference type="PATRIC" id="fig|888809.3.peg.331"/>
<dbReference type="GO" id="GO:0006824">
    <property type="term" value="P:cobalt ion transport"/>
    <property type="evidence" value="ECO:0007669"/>
    <property type="project" value="TreeGrafter"/>
</dbReference>
<dbReference type="Proteomes" id="UP000003332">
    <property type="component" value="Unassembled WGS sequence"/>
</dbReference>
<comment type="subcellular location">
    <subcellularLocation>
        <location evidence="1">Membrane</location>
        <topology evidence="1">Multi-pass membrane protein</topology>
    </subcellularLocation>
</comment>
<feature type="transmembrane region" description="Helical" evidence="5">
    <location>
        <begin position="88"/>
        <end position="107"/>
    </location>
</feature>
<dbReference type="AlphaFoldDB" id="F0HZJ8"/>
<name>F0HZJ8_STRSA</name>
<evidence type="ECO:0000256" key="1">
    <source>
        <dbReference type="ARBA" id="ARBA00004141"/>
    </source>
</evidence>
<dbReference type="GO" id="GO:0043190">
    <property type="term" value="C:ATP-binding cassette (ABC) transporter complex"/>
    <property type="evidence" value="ECO:0007669"/>
    <property type="project" value="TreeGrafter"/>
</dbReference>
<evidence type="ECO:0000256" key="3">
    <source>
        <dbReference type="ARBA" id="ARBA00022989"/>
    </source>
</evidence>
<dbReference type="PANTHER" id="PTHR43723:SF1">
    <property type="entry name" value="COBALT TRANSPORT PROTEIN CBIQ"/>
    <property type="match status" value="1"/>
</dbReference>
<dbReference type="Pfam" id="PF02361">
    <property type="entry name" value="CbiQ"/>
    <property type="match status" value="1"/>
</dbReference>
<keyword evidence="2 5" id="KW-0812">Transmembrane</keyword>
<dbReference type="InterPro" id="IPR052770">
    <property type="entry name" value="Cobalt_transport_CbiQ"/>
</dbReference>
<feature type="transmembrane region" description="Helical" evidence="5">
    <location>
        <begin position="41"/>
        <end position="59"/>
    </location>
</feature>
<feature type="transmembrane region" description="Helical" evidence="5">
    <location>
        <begin position="138"/>
        <end position="161"/>
    </location>
</feature>
<evidence type="ECO:0000313" key="7">
    <source>
        <dbReference type="Proteomes" id="UP000003332"/>
    </source>
</evidence>
<dbReference type="EMBL" id="AEXV01000005">
    <property type="protein sequence ID" value="EGD30066.1"/>
    <property type="molecule type" value="Genomic_DNA"/>
</dbReference>
<proteinExistence type="predicted"/>
<evidence type="ECO:0000313" key="6">
    <source>
        <dbReference type="EMBL" id="EGD30066.1"/>
    </source>
</evidence>
<keyword evidence="4 5" id="KW-0472">Membrane</keyword>
<gene>
    <name evidence="6" type="primary">cbiQ</name>
    <name evidence="6" type="ORF">HMPREF9381_0338</name>
</gene>
<dbReference type="HOGENOM" id="CLU_056469_5_3_9"/>
<evidence type="ECO:0000256" key="5">
    <source>
        <dbReference type="SAM" id="Phobius"/>
    </source>
</evidence>
<comment type="caution">
    <text evidence="6">The sequence shown here is derived from an EMBL/GenBank/DDBJ whole genome shotgun (WGS) entry which is preliminary data.</text>
</comment>
<sequence>MFGTGAALYWGRGKNKARKEYLHLFAIDKYAYQNRLKNLPVAYKFVIYLLLLAVSFSGVRSLQLGLIVLMAPLTCYVARLPWLRYLKWYLHASIFILISLLTFVLTYQNSQEQLLLALPLGQGYLGISQSSVQQTIFILLRIYSSLVSTYFFVLTVPFAQMLRLFKAMHVPRVLLDLIVLMYRFIFLVFYEFVTIRDTLDLKFSFYNKRKQHQAWGRLANTLFVKLLDDNQHLNEVLTLRFDAEHSE</sequence>
<dbReference type="CDD" id="cd16914">
    <property type="entry name" value="EcfT"/>
    <property type="match status" value="1"/>
</dbReference>
<keyword evidence="3 5" id="KW-1133">Transmembrane helix</keyword>
<accession>F0HZJ8</accession>
<feature type="transmembrane region" description="Helical" evidence="5">
    <location>
        <begin position="64"/>
        <end position="82"/>
    </location>
</feature>
<reference evidence="6 7" key="1">
    <citation type="submission" date="2011-02" db="EMBL/GenBank/DDBJ databases">
        <authorList>
            <person name="Muzny D."/>
            <person name="Qin X."/>
            <person name="Deng J."/>
            <person name="Jiang H."/>
            <person name="Liu Y."/>
            <person name="Qu J."/>
            <person name="Song X.-Z."/>
            <person name="Zhang L."/>
            <person name="Thornton R."/>
            <person name="Coyle M."/>
            <person name="Francisco L."/>
            <person name="Jackson L."/>
            <person name="Javaid M."/>
            <person name="Korchina V."/>
            <person name="Kovar C."/>
            <person name="Mata R."/>
            <person name="Mathew T."/>
            <person name="Ngo R."/>
            <person name="Nguyen L."/>
            <person name="Nguyen N."/>
            <person name="Okwuonu G."/>
            <person name="Ongeri F."/>
            <person name="Pham C."/>
            <person name="Simmons D."/>
            <person name="Wilczek-Boney K."/>
            <person name="Hale W."/>
            <person name="Jakkamsetti A."/>
            <person name="Pham P."/>
            <person name="Ruth R."/>
            <person name="San Lucas F."/>
            <person name="Warren J."/>
            <person name="Zhang J."/>
            <person name="Zhao Z."/>
            <person name="Zhou C."/>
            <person name="Zhu D."/>
            <person name="Lee S."/>
            <person name="Bess C."/>
            <person name="Blankenburg K."/>
            <person name="Forbes L."/>
            <person name="Fu Q."/>
            <person name="Gubbala S."/>
            <person name="Hirani K."/>
            <person name="Jayaseelan J.C."/>
            <person name="Lara F."/>
            <person name="Munidasa M."/>
            <person name="Palculict T."/>
            <person name="Patil S."/>
            <person name="Pu L.-L."/>
            <person name="Saada N."/>
            <person name="Tang L."/>
            <person name="Weissenberger G."/>
            <person name="Zhu Y."/>
            <person name="Hemphill L."/>
            <person name="Shang Y."/>
            <person name="Youmans B."/>
            <person name="Ayvaz T."/>
            <person name="Ross M."/>
            <person name="Santibanez J."/>
            <person name="Aqrawi P."/>
            <person name="Gross S."/>
            <person name="Joshi V."/>
            <person name="Fowler G."/>
            <person name="Nazareth L."/>
            <person name="Reid J."/>
            <person name="Worley K."/>
            <person name="Petrosino J."/>
            <person name="Highlander S."/>
            <person name="Gibbs R."/>
        </authorList>
    </citation>
    <scope>NUCLEOTIDE SEQUENCE [LARGE SCALE GENOMIC DNA]</scope>
    <source>
        <strain evidence="6 7">SK72</strain>
    </source>
</reference>
<dbReference type="PANTHER" id="PTHR43723">
    <property type="entry name" value="COBALT TRANSPORT PROTEIN CBIQ"/>
    <property type="match status" value="1"/>
</dbReference>